<dbReference type="EMBL" id="RKLX01000022">
    <property type="protein sequence ID" value="TGD17773.1"/>
    <property type="molecule type" value="Genomic_DNA"/>
</dbReference>
<accession>A0A4Z0J5Q2</accession>
<evidence type="ECO:0000313" key="5">
    <source>
        <dbReference type="Proteomes" id="UP000297348"/>
    </source>
</evidence>
<name>A0A4Z0J5Q2_9LACO</name>
<feature type="non-terminal residue" evidence="4">
    <location>
        <position position="363"/>
    </location>
</feature>
<dbReference type="Gene3D" id="3.90.1510.10">
    <property type="entry name" value="Glycerate kinase, domain 2"/>
    <property type="match status" value="1"/>
</dbReference>
<dbReference type="Gene3D" id="3.40.50.10350">
    <property type="entry name" value="Glycerate kinase, domain 1"/>
    <property type="match status" value="1"/>
</dbReference>
<dbReference type="InterPro" id="IPR004381">
    <property type="entry name" value="Glycerate_kinase"/>
</dbReference>
<dbReference type="AlphaFoldDB" id="A0A4Z0J5Q2"/>
<evidence type="ECO:0000256" key="2">
    <source>
        <dbReference type="ARBA" id="ARBA00022679"/>
    </source>
</evidence>
<dbReference type="InterPro" id="IPR018193">
    <property type="entry name" value="Glyc_kinase_flavodox-like_fold"/>
</dbReference>
<keyword evidence="2" id="KW-0808">Transferase</keyword>
<evidence type="ECO:0000256" key="1">
    <source>
        <dbReference type="ARBA" id="ARBA00006284"/>
    </source>
</evidence>
<dbReference type="Proteomes" id="UP000297348">
    <property type="component" value="Unassembled WGS sequence"/>
</dbReference>
<evidence type="ECO:0000313" key="4">
    <source>
        <dbReference type="EMBL" id="TGD17773.1"/>
    </source>
</evidence>
<organism evidence="4 5">
    <name type="scientific">Levilactobacillus suantsaiihabitans</name>
    <dbReference type="NCBI Taxonomy" id="2487722"/>
    <lineage>
        <taxon>Bacteria</taxon>
        <taxon>Bacillati</taxon>
        <taxon>Bacillota</taxon>
        <taxon>Bacilli</taxon>
        <taxon>Lactobacillales</taxon>
        <taxon>Lactobacillaceae</taxon>
        <taxon>Levilactobacillus</taxon>
    </lineage>
</organism>
<comment type="caution">
    <text evidence="4">The sequence shown here is derived from an EMBL/GenBank/DDBJ whole genome shotgun (WGS) entry which is preliminary data.</text>
</comment>
<sequence>MTKIVIAADSFKGSATSQEVATYLTRGIKQVAPTAQVEAVPIADGGEGTVTSVLTAVGGRAMTTPIQGPLGQPVTAHWGLLADHVAILEVAEGAGITQVPRDQLDPLATTSYGVGQVIQAALDAGATTLYLGLGGSATNDGGVGLAQALGARFYDDQHALIDQTGAAVGNIRTIDLSQLDARLADTQIIGLTDVANPLTGQQGASAVFGPQKGATPAVVAQLDAGLVNLQHLCQTQLGTDWGAVPGAGAAGGIGFGLLAFLGGRLEPRIQEILRLTYLAEKIATADLVISGEGQIDGQSLMGKAPIGIARLAKQQDKPVILVAGCVGKDLEAVYAAGVDLVLSSTMAPMSVARAIAQTPELLA</sequence>
<dbReference type="PANTHER" id="PTHR21599">
    <property type="entry name" value="GLYCERATE KINASE"/>
    <property type="match status" value="1"/>
</dbReference>
<dbReference type="NCBIfam" id="TIGR00045">
    <property type="entry name" value="glycerate kinase"/>
    <property type="match status" value="1"/>
</dbReference>
<dbReference type="GO" id="GO:0008887">
    <property type="term" value="F:glycerate kinase activity"/>
    <property type="evidence" value="ECO:0007669"/>
    <property type="project" value="InterPro"/>
</dbReference>
<proteinExistence type="inferred from homology"/>
<dbReference type="PIRSF" id="PIRSF006078">
    <property type="entry name" value="GlxK"/>
    <property type="match status" value="1"/>
</dbReference>
<dbReference type="RefSeq" id="WP_135368697.1">
    <property type="nucleotide sequence ID" value="NZ_RKLX01000022.1"/>
</dbReference>
<keyword evidence="3 4" id="KW-0418">Kinase</keyword>
<dbReference type="GO" id="GO:0031388">
    <property type="term" value="P:organic acid phosphorylation"/>
    <property type="evidence" value="ECO:0007669"/>
    <property type="project" value="InterPro"/>
</dbReference>
<dbReference type="InterPro" id="IPR036129">
    <property type="entry name" value="Glycerate_kinase_sf"/>
</dbReference>
<dbReference type="OrthoDB" id="9774290at2"/>
<keyword evidence="5" id="KW-1185">Reference proteome</keyword>
<gene>
    <name evidence="4" type="ORF">EGT51_10830</name>
</gene>
<dbReference type="PANTHER" id="PTHR21599:SF0">
    <property type="entry name" value="GLYCERATE KINASE"/>
    <property type="match status" value="1"/>
</dbReference>
<protein>
    <submittedName>
        <fullName evidence="4">Glycerate kinase</fullName>
    </submittedName>
</protein>
<evidence type="ECO:0000256" key="3">
    <source>
        <dbReference type="ARBA" id="ARBA00022777"/>
    </source>
</evidence>
<dbReference type="SUPFAM" id="SSF110738">
    <property type="entry name" value="Glycerate kinase I"/>
    <property type="match status" value="1"/>
</dbReference>
<dbReference type="InterPro" id="IPR018197">
    <property type="entry name" value="Glycerate_kinase_RE-like"/>
</dbReference>
<dbReference type="Pfam" id="PF02595">
    <property type="entry name" value="Gly_kinase"/>
    <property type="match status" value="1"/>
</dbReference>
<comment type="similarity">
    <text evidence="1">Belongs to the glycerate kinase type-1 family.</text>
</comment>
<reference evidence="4 5" key="1">
    <citation type="submission" date="2018-10" db="EMBL/GenBank/DDBJ databases">
        <title>Lactobacillus sp. R7 and Lactobacillus sp. R19 isolated from fermented mustard green product of Taiwan.</title>
        <authorList>
            <person name="Lin S.-T."/>
        </authorList>
    </citation>
    <scope>NUCLEOTIDE SEQUENCE [LARGE SCALE GENOMIC DNA]</scope>
    <source>
        <strain evidence="4 5">BCRC 81129</strain>
    </source>
</reference>